<feature type="transmembrane region" description="Helical" evidence="10">
    <location>
        <begin position="332"/>
        <end position="349"/>
    </location>
</feature>
<feature type="transmembrane region" description="Helical" evidence="10">
    <location>
        <begin position="193"/>
        <end position="212"/>
    </location>
</feature>
<evidence type="ECO:0000256" key="8">
    <source>
        <dbReference type="ARBA" id="ARBA00022989"/>
    </source>
</evidence>
<reference evidence="11" key="1">
    <citation type="submission" date="2021-02" db="EMBL/GenBank/DDBJ databases">
        <authorList>
            <person name="Dougan E. K."/>
            <person name="Rhodes N."/>
            <person name="Thang M."/>
            <person name="Chan C."/>
        </authorList>
    </citation>
    <scope>NUCLEOTIDE SEQUENCE</scope>
</reference>
<evidence type="ECO:0000313" key="12">
    <source>
        <dbReference type="Proteomes" id="UP000654075"/>
    </source>
</evidence>
<dbReference type="GO" id="GO:0005886">
    <property type="term" value="C:plasma membrane"/>
    <property type="evidence" value="ECO:0007669"/>
    <property type="project" value="UniProtKB-SubCell"/>
</dbReference>
<evidence type="ECO:0000256" key="6">
    <source>
        <dbReference type="ARBA" id="ARBA00022692"/>
    </source>
</evidence>
<evidence type="ECO:0000256" key="9">
    <source>
        <dbReference type="ARBA" id="ARBA00023136"/>
    </source>
</evidence>
<proteinExistence type="inferred from homology"/>
<evidence type="ECO:0000256" key="5">
    <source>
        <dbReference type="ARBA" id="ARBA00022597"/>
    </source>
</evidence>
<keyword evidence="4" id="KW-1003">Cell membrane</keyword>
<comment type="caution">
    <text evidence="11">The sequence shown here is derived from an EMBL/GenBank/DDBJ whole genome shotgun (WGS) entry which is preliminary data.</text>
</comment>
<dbReference type="Proteomes" id="UP000654075">
    <property type="component" value="Unassembled WGS sequence"/>
</dbReference>
<evidence type="ECO:0000256" key="4">
    <source>
        <dbReference type="ARBA" id="ARBA00022475"/>
    </source>
</evidence>
<evidence type="ECO:0000256" key="1">
    <source>
        <dbReference type="ARBA" id="ARBA00004651"/>
    </source>
</evidence>
<dbReference type="Gene3D" id="1.20.1280.290">
    <property type="match status" value="2"/>
</dbReference>
<dbReference type="PANTHER" id="PTHR10791">
    <property type="entry name" value="RAG1-ACTIVATING PROTEIN 1"/>
    <property type="match status" value="1"/>
</dbReference>
<evidence type="ECO:0000313" key="11">
    <source>
        <dbReference type="EMBL" id="CAE8606495.1"/>
    </source>
</evidence>
<protein>
    <recommendedName>
        <fullName evidence="13">Sugar transporter SWEET1</fullName>
    </recommendedName>
</protein>
<dbReference type="AlphaFoldDB" id="A0A813F050"/>
<dbReference type="GO" id="GO:0051119">
    <property type="term" value="F:sugar transmembrane transporter activity"/>
    <property type="evidence" value="ECO:0007669"/>
    <property type="project" value="InterPro"/>
</dbReference>
<keyword evidence="3" id="KW-0813">Transport</keyword>
<feature type="transmembrane region" description="Helical" evidence="10">
    <location>
        <begin position="389"/>
        <end position="410"/>
    </location>
</feature>
<feature type="transmembrane region" description="Helical" evidence="10">
    <location>
        <begin position="224"/>
        <end position="249"/>
    </location>
</feature>
<accession>A0A813F050</accession>
<feature type="transmembrane region" description="Helical" evidence="10">
    <location>
        <begin position="270"/>
        <end position="289"/>
    </location>
</feature>
<feature type="transmembrane region" description="Helical" evidence="10">
    <location>
        <begin position="355"/>
        <end position="377"/>
    </location>
</feature>
<evidence type="ECO:0000256" key="3">
    <source>
        <dbReference type="ARBA" id="ARBA00022448"/>
    </source>
</evidence>
<evidence type="ECO:0008006" key="13">
    <source>
        <dbReference type="Google" id="ProtNLM"/>
    </source>
</evidence>
<feature type="transmembrane region" description="Helical" evidence="10">
    <location>
        <begin position="416"/>
        <end position="436"/>
    </location>
</feature>
<keyword evidence="7" id="KW-0677">Repeat</keyword>
<keyword evidence="8 10" id="KW-1133">Transmembrane helix</keyword>
<organism evidence="11 12">
    <name type="scientific">Polarella glacialis</name>
    <name type="common">Dinoflagellate</name>
    <dbReference type="NCBI Taxonomy" id="89957"/>
    <lineage>
        <taxon>Eukaryota</taxon>
        <taxon>Sar</taxon>
        <taxon>Alveolata</taxon>
        <taxon>Dinophyceae</taxon>
        <taxon>Suessiales</taxon>
        <taxon>Suessiaceae</taxon>
        <taxon>Polarella</taxon>
    </lineage>
</organism>
<dbReference type="InterPro" id="IPR047664">
    <property type="entry name" value="SWEET"/>
</dbReference>
<evidence type="ECO:0000256" key="10">
    <source>
        <dbReference type="SAM" id="Phobius"/>
    </source>
</evidence>
<feature type="transmembrane region" description="Helical" evidence="10">
    <location>
        <begin position="295"/>
        <end position="312"/>
    </location>
</feature>
<dbReference type="EMBL" id="CAJNNV010019325">
    <property type="protein sequence ID" value="CAE8606495.1"/>
    <property type="molecule type" value="Genomic_DNA"/>
</dbReference>
<dbReference type="PANTHER" id="PTHR10791:SF30">
    <property type="entry name" value="SUGAR TRANSPORTER SWEET1"/>
    <property type="match status" value="1"/>
</dbReference>
<keyword evidence="6 10" id="KW-0812">Transmembrane</keyword>
<evidence type="ECO:0000256" key="2">
    <source>
        <dbReference type="ARBA" id="ARBA00007809"/>
    </source>
</evidence>
<dbReference type="OrthoDB" id="409725at2759"/>
<dbReference type="OMA" id="FRWIFES"/>
<keyword evidence="5" id="KW-0762">Sugar transport</keyword>
<evidence type="ECO:0000256" key="7">
    <source>
        <dbReference type="ARBA" id="ARBA00022737"/>
    </source>
</evidence>
<dbReference type="Pfam" id="PF03083">
    <property type="entry name" value="MtN3_slv"/>
    <property type="match status" value="2"/>
</dbReference>
<comment type="similarity">
    <text evidence="2">Belongs to the SWEET sugar transporter family.</text>
</comment>
<keyword evidence="12" id="KW-1185">Reference proteome</keyword>
<gene>
    <name evidence="11" type="ORF">PGLA1383_LOCUS24477</name>
</gene>
<name>A0A813F050_POLGL</name>
<dbReference type="InterPro" id="IPR004316">
    <property type="entry name" value="SWEET_rpt"/>
</dbReference>
<keyword evidence="9 10" id="KW-0472">Membrane</keyword>
<sequence length="442" mass="46829">MAAAVKTTAARCWMQRVGARGSCISAQSACHRVLQRARAAASPAAIGATSARTTTITTARSLATSSARATISTSATAAGSARSATAAPILVVESQATSLAARPERVLAPIVRWHLCGYYQGGGARAAGLRMPQRFTPAAAAAVGQLVPAAATTVAIASNNNYNYYNYTNNYTNTNPSAETAAAAEASDERRRASASVVCLAAAPLCVVPAALMPGSMAESQFRWIFESLVGSGSVTMGLPGLVSLGIFFTPMVEAMPRIRRQGCVGKMPLLPYSAMASMGLVWTVYGLMIANPAVWTPNLCATFLGLYYSWVYSRYCPPGADWLPFRLPHHALGFVATAAVCLVASLCLPTESALTVLGLTGNLMTVIMFGGPLASIRTVISEQSTRSMALGFTCIINLNCNFWFFYAYFMMNDPFIYIQDGLGLVLTTLQLALFARYGVHR</sequence>
<comment type="subcellular location">
    <subcellularLocation>
        <location evidence="1">Cell membrane</location>
        <topology evidence="1">Multi-pass membrane protein</topology>
    </subcellularLocation>
</comment>